<evidence type="ECO:0000313" key="6">
    <source>
        <dbReference type="Proteomes" id="UP000442694"/>
    </source>
</evidence>
<dbReference type="Gene3D" id="3.90.226.10">
    <property type="entry name" value="2-enoyl-CoA Hydratase, Chain A, domain 1"/>
    <property type="match status" value="2"/>
</dbReference>
<comment type="caution">
    <text evidence="5">The sequence shown here is derived from an EMBL/GenBank/DDBJ whole genome shotgun (WGS) entry which is preliminary data.</text>
</comment>
<dbReference type="GO" id="GO:0009317">
    <property type="term" value="C:acetyl-CoA carboxylase complex"/>
    <property type="evidence" value="ECO:0007669"/>
    <property type="project" value="UniProtKB-ARBA"/>
</dbReference>
<keyword evidence="5" id="KW-0808">Transferase</keyword>
<gene>
    <name evidence="5" type="ORF">GCL57_12510</name>
</gene>
<keyword evidence="6" id="KW-1185">Reference proteome</keyword>
<feature type="domain" description="CoA carboxyltransferase C-terminal" evidence="4">
    <location>
        <begin position="265"/>
        <end position="506"/>
    </location>
</feature>
<dbReference type="GO" id="GO:0003989">
    <property type="term" value="F:acetyl-CoA carboxylase activity"/>
    <property type="evidence" value="ECO:0007669"/>
    <property type="project" value="UniProtKB-ARBA"/>
</dbReference>
<evidence type="ECO:0000259" key="4">
    <source>
        <dbReference type="PROSITE" id="PS50989"/>
    </source>
</evidence>
<organism evidence="5 6">
    <name type="scientific">Fluviispira multicolorata</name>
    <dbReference type="NCBI Taxonomy" id="2654512"/>
    <lineage>
        <taxon>Bacteria</taxon>
        <taxon>Pseudomonadati</taxon>
        <taxon>Bdellovibrionota</taxon>
        <taxon>Oligoflexia</taxon>
        <taxon>Silvanigrellales</taxon>
        <taxon>Silvanigrellaceae</taxon>
        <taxon>Fluviispira</taxon>
    </lineage>
</organism>
<dbReference type="EMBL" id="WFLN01000009">
    <property type="protein sequence ID" value="KAB8028540.1"/>
    <property type="molecule type" value="Genomic_DNA"/>
</dbReference>
<dbReference type="InterPro" id="IPR011762">
    <property type="entry name" value="COA_CT_N"/>
</dbReference>
<proteinExistence type="inferred from homology"/>
<dbReference type="PANTHER" id="PTHR43842">
    <property type="entry name" value="PROPIONYL-COA CARBOXYLASE BETA CHAIN"/>
    <property type="match status" value="1"/>
</dbReference>
<dbReference type="PANTHER" id="PTHR43842:SF2">
    <property type="entry name" value="PROPIONYL-COA CARBOXYLASE BETA CHAIN, MITOCHONDRIAL"/>
    <property type="match status" value="1"/>
</dbReference>
<accession>A0A833JB21</accession>
<dbReference type="RefSeq" id="WP_152213691.1">
    <property type="nucleotide sequence ID" value="NZ_WFLN01000009.1"/>
</dbReference>
<dbReference type="Pfam" id="PF01039">
    <property type="entry name" value="Carboxyl_trans"/>
    <property type="match status" value="1"/>
</dbReference>
<evidence type="ECO:0000313" key="5">
    <source>
        <dbReference type="EMBL" id="KAB8028540.1"/>
    </source>
</evidence>
<dbReference type="PROSITE" id="PS50980">
    <property type="entry name" value="COA_CT_NTER"/>
    <property type="match status" value="1"/>
</dbReference>
<dbReference type="FunFam" id="3.90.226.10:FF:000016">
    <property type="entry name" value="Propionyl-CoA carboxylase, beta subunit"/>
    <property type="match status" value="1"/>
</dbReference>
<dbReference type="GO" id="GO:0004658">
    <property type="term" value="F:propionyl-CoA carboxylase activity"/>
    <property type="evidence" value="ECO:0007669"/>
    <property type="project" value="UniProtKB-ARBA"/>
</dbReference>
<dbReference type="SUPFAM" id="SSF52096">
    <property type="entry name" value="ClpP/crotonase"/>
    <property type="match status" value="2"/>
</dbReference>
<evidence type="ECO:0000256" key="2">
    <source>
        <dbReference type="ARBA" id="ARBA00074538"/>
    </source>
</evidence>
<dbReference type="PROSITE" id="PS50989">
    <property type="entry name" value="COA_CT_CTER"/>
    <property type="match status" value="1"/>
</dbReference>
<dbReference type="AlphaFoldDB" id="A0A833JB21"/>
<evidence type="ECO:0000259" key="3">
    <source>
        <dbReference type="PROSITE" id="PS50980"/>
    </source>
</evidence>
<comment type="similarity">
    <text evidence="1">Belongs to the AccD/PCCB family.</text>
</comment>
<evidence type="ECO:0000256" key="1">
    <source>
        <dbReference type="ARBA" id="ARBA00006102"/>
    </source>
</evidence>
<dbReference type="GO" id="GO:0016740">
    <property type="term" value="F:transferase activity"/>
    <property type="evidence" value="ECO:0007669"/>
    <property type="project" value="UniProtKB-KW"/>
</dbReference>
<dbReference type="FunFam" id="3.90.226.10:FF:000017">
    <property type="entry name" value="Propionyl-CoA carboxylase subunit beta 5"/>
    <property type="match status" value="1"/>
</dbReference>
<sequence>MTLSTEKTIQKLREERVKTFAGGGSKRIDAQHEKGKMTARERIHELLDPSSFVEIGAFVTHNCDQFGLEKQKFLGDGVVTGYGTIGGRPVYVFAQDFTVLGGSLGEMHAKKICQVMELATQNGTPMIGLNDSGGARIQEGVASLGGYADIFYRNTLASGVIPQISAILGPCAGGAVYSPAITDFIIMTQATSHMFITGPDVIKTVTGEDVDFETLGGADTHYSKSGVADASCIDEYQTISFIKKLLSYIPQNNLENPPIIPCTDPADRADAELNAIIPDNPNQPYNMRDVIKRVCDLDSFLELQTSFAKNMIIGFARLNGNSIGIVANDPMNLAGVLDINASIKAARFVRFCDAFNIPLIVFTDVPGFLPGTDQEWRGIIKHGAKLLYAFSEASVPRFTVITRKAYGGAYDVMNSKHIGADYNIAWPTAEIAVMGPEGACNIIFKNDIAKANNPEEKRKELIQNYKDTFANPYVTAQKGFLDDVIEPKLTRKFLINALYINKNKRKVLPKRKHGNIPL</sequence>
<reference evidence="5 6" key="1">
    <citation type="submission" date="2019-10" db="EMBL/GenBank/DDBJ databases">
        <title>New genus of Silvanigrellaceae.</title>
        <authorList>
            <person name="Pitt A."/>
            <person name="Hahn M.W."/>
        </authorList>
    </citation>
    <scope>NUCLEOTIDE SEQUENCE [LARGE SCALE GENOMIC DNA]</scope>
    <source>
        <strain evidence="5 6">33A1-SZDP</strain>
    </source>
</reference>
<dbReference type="InterPro" id="IPR034733">
    <property type="entry name" value="AcCoA_carboxyl_beta"/>
</dbReference>
<dbReference type="InterPro" id="IPR011763">
    <property type="entry name" value="COA_CT_C"/>
</dbReference>
<protein>
    <recommendedName>
        <fullName evidence="2">Propionyl-CoA carboxylase beta chain</fullName>
    </recommendedName>
</protein>
<dbReference type="Proteomes" id="UP000442694">
    <property type="component" value="Unassembled WGS sequence"/>
</dbReference>
<dbReference type="GO" id="GO:0015977">
    <property type="term" value="P:carbon fixation"/>
    <property type="evidence" value="ECO:0007669"/>
    <property type="project" value="UniProtKB-ARBA"/>
</dbReference>
<name>A0A833JB21_9BACT</name>
<dbReference type="InterPro" id="IPR029045">
    <property type="entry name" value="ClpP/crotonase-like_dom_sf"/>
</dbReference>
<feature type="domain" description="CoA carboxyltransferase N-terminal" evidence="3">
    <location>
        <begin position="2"/>
        <end position="261"/>
    </location>
</feature>
<dbReference type="InterPro" id="IPR051047">
    <property type="entry name" value="AccD/PCCB"/>
</dbReference>